<dbReference type="eggNOG" id="COG1807">
    <property type="taxonomic scope" value="Bacteria"/>
</dbReference>
<dbReference type="STRING" id="1301098.PKB_0228"/>
<dbReference type="PANTHER" id="PTHR33908:SF3">
    <property type="entry name" value="UNDECAPRENYL PHOSPHATE-ALPHA-4-AMINO-4-DEOXY-L-ARABINOSE ARABINOSYL TRANSFERASE"/>
    <property type="match status" value="1"/>
</dbReference>
<feature type="transmembrane region" description="Helical" evidence="9">
    <location>
        <begin position="133"/>
        <end position="153"/>
    </location>
</feature>
<evidence type="ECO:0000256" key="4">
    <source>
        <dbReference type="ARBA" id="ARBA00022679"/>
    </source>
</evidence>
<feature type="region of interest" description="Disordered" evidence="8">
    <location>
        <begin position="1"/>
        <end position="21"/>
    </location>
</feature>
<proteinExistence type="predicted"/>
<dbReference type="EMBL" id="HG322950">
    <property type="protein sequence ID" value="CDF81607.1"/>
    <property type="molecule type" value="Genomic_DNA"/>
</dbReference>
<evidence type="ECO:0000256" key="5">
    <source>
        <dbReference type="ARBA" id="ARBA00022692"/>
    </source>
</evidence>
<dbReference type="InterPro" id="IPR050297">
    <property type="entry name" value="LipidA_mod_glycosyltrf_83"/>
</dbReference>
<gene>
    <name evidence="11" type="ORF">PKB_0228</name>
</gene>
<feature type="transmembrane region" description="Helical" evidence="9">
    <location>
        <begin position="383"/>
        <end position="402"/>
    </location>
</feature>
<dbReference type="PATRIC" id="fig|1301098.3.peg.235"/>
<evidence type="ECO:0000256" key="3">
    <source>
        <dbReference type="ARBA" id="ARBA00022676"/>
    </source>
</evidence>
<reference evidence="11 12" key="2">
    <citation type="submission" date="2014-05" db="EMBL/GenBank/DDBJ databases">
        <title>Genome sequence of the 3-chlorobenzoate degrading bacterium Pseudomonas knackmussii B13 shows multiple evidence for horizontal gene transfer.</title>
        <authorList>
            <person name="Miyazaki R."/>
            <person name="Bertelli C."/>
            <person name="Falquet L."/>
            <person name="Robinson-Rechavi M."/>
            <person name="Gharib W."/>
            <person name="Roy S."/>
            <person name="Van der Meer J.R."/>
        </authorList>
    </citation>
    <scope>NUCLEOTIDE SEQUENCE [LARGE SCALE GENOMIC DNA]</scope>
    <source>
        <strain evidence="11 12">B13</strain>
    </source>
</reference>
<evidence type="ECO:0000313" key="12">
    <source>
        <dbReference type="Proteomes" id="UP000025241"/>
    </source>
</evidence>
<evidence type="ECO:0000256" key="8">
    <source>
        <dbReference type="SAM" id="MobiDB-lite"/>
    </source>
</evidence>
<dbReference type="OrthoDB" id="9775035at2"/>
<reference evidence="11 12" key="1">
    <citation type="submission" date="2013-03" db="EMBL/GenBank/DDBJ databases">
        <authorList>
            <person name="Linke B."/>
        </authorList>
    </citation>
    <scope>NUCLEOTIDE SEQUENCE [LARGE SCALE GENOMIC DNA]</scope>
    <source>
        <strain evidence="11 12">B13</strain>
    </source>
</reference>
<keyword evidence="2" id="KW-1003">Cell membrane</keyword>
<evidence type="ECO:0000256" key="2">
    <source>
        <dbReference type="ARBA" id="ARBA00022475"/>
    </source>
</evidence>
<dbReference type="Proteomes" id="UP000025241">
    <property type="component" value="Chromosome I"/>
</dbReference>
<accession>A0A024HAU3</accession>
<dbReference type="HOGENOM" id="CLU_019126_0_0_6"/>
<keyword evidence="6 9" id="KW-1133">Transmembrane helix</keyword>
<feature type="domain" description="Glycosyltransferase RgtA/B/C/D-like" evidence="10">
    <location>
        <begin position="85"/>
        <end position="248"/>
    </location>
</feature>
<dbReference type="PANTHER" id="PTHR33908">
    <property type="entry name" value="MANNOSYLTRANSFERASE YKCB-RELATED"/>
    <property type="match status" value="1"/>
</dbReference>
<dbReference type="GO" id="GO:0010041">
    <property type="term" value="P:response to iron(III) ion"/>
    <property type="evidence" value="ECO:0007669"/>
    <property type="project" value="TreeGrafter"/>
</dbReference>
<feature type="transmembrane region" description="Helical" evidence="9">
    <location>
        <begin position="160"/>
        <end position="179"/>
    </location>
</feature>
<evidence type="ECO:0000259" key="10">
    <source>
        <dbReference type="Pfam" id="PF13231"/>
    </source>
</evidence>
<dbReference type="AlphaFoldDB" id="A0A024HAU3"/>
<keyword evidence="5 9" id="KW-0812">Transmembrane</keyword>
<keyword evidence="7 9" id="KW-0472">Membrane</keyword>
<evidence type="ECO:0000256" key="9">
    <source>
        <dbReference type="SAM" id="Phobius"/>
    </source>
</evidence>
<feature type="transmembrane region" description="Helical" evidence="9">
    <location>
        <begin position="350"/>
        <end position="371"/>
    </location>
</feature>
<evidence type="ECO:0000256" key="6">
    <source>
        <dbReference type="ARBA" id="ARBA00022989"/>
    </source>
</evidence>
<evidence type="ECO:0000313" key="11">
    <source>
        <dbReference type="EMBL" id="CDF81607.1"/>
    </source>
</evidence>
<dbReference type="GO" id="GO:0016763">
    <property type="term" value="F:pentosyltransferase activity"/>
    <property type="evidence" value="ECO:0007669"/>
    <property type="project" value="TreeGrafter"/>
</dbReference>
<dbReference type="InterPro" id="IPR038731">
    <property type="entry name" value="RgtA/B/C-like"/>
</dbReference>
<sequence length="528" mass="59600">MAGTGDSQRPLSRLAGAESGPGSLWSRLQRNPWLLLLLAALLLGAGLGLRVPSNVDEERFLGVALEMLQTGNWLVPHRAGEIYGDKPPLFMWLVGSLVRLGVKPTLALFLPAFFAGIVGTACLYDIARRLWNRRVGLIAGLLFLATYQTHAVLRDGGIDGLLFLWISLALYGLLRHLLLGPAWRWYYLACAAMGLGIISKGVGFLPALLLIPYAFAVRRGWSGVVRMPGQAGRWWLGLLVTLAAIAVWLAPMLIWASLDGGADGRAYLNDILLQQTAKRYANAWQHQEPFWYFFVKVIPQYWLPLLLTLPWMVPAWRRELGKHKGRFLVLLGWVALVLLFFTLSSGKRKLYIFPALPGLVLAIAPLMPWLLRRWFAGRPRARKIFVGVAVVWFVAWFARGFIEPLRDGGNDRQQLMAEVARESQGAELVLTNWREGHWLYAQQPIVHFGLDTPSQAEKAAMWLRQHPQAVAMVRADDIDRCFRRELAKPVEGHHEEDWFLVREDADNGQCHDDSQYSIHEFAWKKPLS</sequence>
<feature type="transmembrane region" description="Helical" evidence="9">
    <location>
        <begin position="33"/>
        <end position="51"/>
    </location>
</feature>
<name>A0A024HAU3_PSEKB</name>
<feature type="transmembrane region" description="Helical" evidence="9">
    <location>
        <begin position="185"/>
        <end position="213"/>
    </location>
</feature>
<evidence type="ECO:0000256" key="7">
    <source>
        <dbReference type="ARBA" id="ARBA00023136"/>
    </source>
</evidence>
<keyword evidence="3" id="KW-0328">Glycosyltransferase</keyword>
<comment type="subcellular location">
    <subcellularLocation>
        <location evidence="1">Cell membrane</location>
        <topology evidence="1">Multi-pass membrane protein</topology>
    </subcellularLocation>
</comment>
<dbReference type="GO" id="GO:0009103">
    <property type="term" value="P:lipopolysaccharide biosynthetic process"/>
    <property type="evidence" value="ECO:0007669"/>
    <property type="project" value="TreeGrafter"/>
</dbReference>
<feature type="transmembrane region" description="Helical" evidence="9">
    <location>
        <begin position="234"/>
        <end position="258"/>
    </location>
</feature>
<evidence type="ECO:0000256" key="1">
    <source>
        <dbReference type="ARBA" id="ARBA00004651"/>
    </source>
</evidence>
<dbReference type="KEGG" id="pkc:PKB_0228"/>
<protein>
    <submittedName>
        <fullName evidence="11">Glycosyltransferase family protein</fullName>
    </submittedName>
</protein>
<dbReference type="GO" id="GO:0005886">
    <property type="term" value="C:plasma membrane"/>
    <property type="evidence" value="ECO:0007669"/>
    <property type="project" value="UniProtKB-SubCell"/>
</dbReference>
<feature type="transmembrane region" description="Helical" evidence="9">
    <location>
        <begin position="325"/>
        <end position="344"/>
    </location>
</feature>
<keyword evidence="12" id="KW-1185">Reference proteome</keyword>
<dbReference type="RefSeq" id="WP_084166549.1">
    <property type="nucleotide sequence ID" value="NZ_HG322950.1"/>
</dbReference>
<feature type="transmembrane region" description="Helical" evidence="9">
    <location>
        <begin position="106"/>
        <end position="127"/>
    </location>
</feature>
<keyword evidence="4 11" id="KW-0808">Transferase</keyword>
<feature type="compositionally biased region" description="Polar residues" evidence="8">
    <location>
        <begin position="1"/>
        <end position="10"/>
    </location>
</feature>
<organism evidence="11 12">
    <name type="scientific">Pseudomonas knackmussii (strain DSM 6978 / CCUG 54928 / LMG 23759 / B13)</name>
    <dbReference type="NCBI Taxonomy" id="1301098"/>
    <lineage>
        <taxon>Bacteria</taxon>
        <taxon>Pseudomonadati</taxon>
        <taxon>Pseudomonadota</taxon>
        <taxon>Gammaproteobacteria</taxon>
        <taxon>Pseudomonadales</taxon>
        <taxon>Pseudomonadaceae</taxon>
        <taxon>Pseudomonas</taxon>
    </lineage>
</organism>
<dbReference type="Pfam" id="PF13231">
    <property type="entry name" value="PMT_2"/>
    <property type="match status" value="1"/>
</dbReference>